<feature type="region of interest" description="Disordered" evidence="1">
    <location>
        <begin position="77"/>
        <end position="127"/>
    </location>
</feature>
<feature type="compositionally biased region" description="Basic residues" evidence="1">
    <location>
        <begin position="116"/>
        <end position="126"/>
    </location>
</feature>
<evidence type="ECO:0000313" key="2">
    <source>
        <dbReference type="EMBL" id="BAJ87443.1"/>
    </source>
</evidence>
<proteinExistence type="evidence at transcript level"/>
<accession>F2CX72</accession>
<name>F2CX72_HORVV</name>
<feature type="region of interest" description="Disordered" evidence="1">
    <location>
        <begin position="196"/>
        <end position="221"/>
    </location>
</feature>
<reference evidence="2" key="1">
    <citation type="journal article" date="2011" name="Plant Physiol.">
        <title>Comprehensive sequence analysis of 24,783 barley full-length cDNAs derived from 12 clone libraries.</title>
        <authorList>
            <person name="Matsumoto T."/>
            <person name="Tanaka T."/>
            <person name="Sakai H."/>
            <person name="Amano N."/>
            <person name="Kanamori H."/>
            <person name="Kurita K."/>
            <person name="Kikuta A."/>
            <person name="Kamiya K."/>
            <person name="Yamamoto M."/>
            <person name="Ikawa H."/>
            <person name="Fujii N."/>
            <person name="Hori K."/>
            <person name="Itoh T."/>
            <person name="Sato K."/>
        </authorList>
    </citation>
    <scope>NUCLEOTIDE SEQUENCE</scope>
    <source>
        <tissue evidence="2">Leaf</tissue>
    </source>
</reference>
<evidence type="ECO:0000256" key="1">
    <source>
        <dbReference type="SAM" id="MobiDB-lite"/>
    </source>
</evidence>
<organism evidence="2">
    <name type="scientific">Hordeum vulgare subsp. vulgare</name>
    <name type="common">Domesticated barley</name>
    <dbReference type="NCBI Taxonomy" id="112509"/>
    <lineage>
        <taxon>Eukaryota</taxon>
        <taxon>Viridiplantae</taxon>
        <taxon>Streptophyta</taxon>
        <taxon>Embryophyta</taxon>
        <taxon>Tracheophyta</taxon>
        <taxon>Spermatophyta</taxon>
        <taxon>Magnoliopsida</taxon>
        <taxon>Liliopsida</taxon>
        <taxon>Poales</taxon>
        <taxon>Poaceae</taxon>
        <taxon>BOP clade</taxon>
        <taxon>Pooideae</taxon>
        <taxon>Triticodae</taxon>
        <taxon>Triticeae</taxon>
        <taxon>Hordeinae</taxon>
        <taxon>Hordeum</taxon>
    </lineage>
</organism>
<dbReference type="EMBL" id="AK356225">
    <property type="protein sequence ID" value="BAJ87443.1"/>
    <property type="molecule type" value="mRNA"/>
</dbReference>
<dbReference type="AlphaFoldDB" id="F2CX72"/>
<sequence length="221" mass="24951">MHTDASMTALAISPMTIPATLPELNPEGDTHSCCNGGPHSAGLFSRNDSSVKLEASRHGGSWPERLLYKSLSIGRPLVTTRDSGMGPSRRLPPRLRRRRPRKPVRNTGKSPEKRLAPRSRVRRRSHVSLGPVGVGIAPVRALPWRQSLARQSQRFHMEARARQKRRCRRGRPWTERSHCRARAGWRRRASWRRGRIMEGREGTELRREASGERGRGEADGG</sequence>
<feature type="compositionally biased region" description="Basic residues" evidence="1">
    <location>
        <begin position="91"/>
        <end position="104"/>
    </location>
</feature>
<protein>
    <submittedName>
        <fullName evidence="2">Predicted protein</fullName>
    </submittedName>
</protein>